<evidence type="ECO:0000313" key="3">
    <source>
        <dbReference type="Proteomes" id="UP000533476"/>
    </source>
</evidence>
<dbReference type="RefSeq" id="WP_169103028.1">
    <property type="nucleotide sequence ID" value="NZ_JABBVZ010000156.1"/>
</dbReference>
<keyword evidence="1" id="KW-0812">Transmembrane</keyword>
<keyword evidence="3" id="KW-1185">Reference proteome</keyword>
<reference evidence="2 3" key="1">
    <citation type="submission" date="2020-04" db="EMBL/GenBank/DDBJ databases">
        <authorList>
            <person name="Zhang R."/>
            <person name="Schippers A."/>
        </authorList>
    </citation>
    <scope>NUCLEOTIDE SEQUENCE [LARGE SCALE GENOMIC DNA]</scope>
    <source>
        <strain evidence="2 3">DSM 109850</strain>
    </source>
</reference>
<accession>A0A7Y0L7N3</accession>
<dbReference type="Proteomes" id="UP000533476">
    <property type="component" value="Unassembled WGS sequence"/>
</dbReference>
<sequence length="327" mass="35611">MSIKLHDDVVKNYRMVPEDFVKHLFTTLGIVIAAVLLASIFFGVPEKQPLTIQHYAQTNPIGFEQVALNALDGKGRIANYGPPYNNGTGNVESPIQKAVGVLHPVNTAQDFILKPLSMAATVNPGFGPTLNAFESASAKTQSTWETNYNTALAKAHVVNGKVVVPSGNYGPVPQLMSEGLALGKSGLYSGALIRNPKVVTRFDNQNYLLFLQGAPLHQAATPLQLLGEQWGIAHPAVAGYPAAWWMTIPTWIYQWGFVANSPAADAVALAIGFLFWLALALTPWIPGWNKLPRYLGVHKLIWKNFYNREPADTPPALTVKGDEQNAF</sequence>
<organism evidence="2 3">
    <name type="scientific">Sulfobacillus harzensis</name>
    <dbReference type="NCBI Taxonomy" id="2729629"/>
    <lineage>
        <taxon>Bacteria</taxon>
        <taxon>Bacillati</taxon>
        <taxon>Bacillota</taxon>
        <taxon>Clostridia</taxon>
        <taxon>Eubacteriales</taxon>
        <taxon>Clostridiales Family XVII. Incertae Sedis</taxon>
        <taxon>Sulfobacillus</taxon>
    </lineage>
</organism>
<gene>
    <name evidence="2" type="ORF">HIJ39_21165</name>
</gene>
<comment type="caution">
    <text evidence="2">The sequence shown here is derived from an EMBL/GenBank/DDBJ whole genome shotgun (WGS) entry which is preliminary data.</text>
</comment>
<keyword evidence="1" id="KW-0472">Membrane</keyword>
<dbReference type="EMBL" id="JABBVZ010000156">
    <property type="protein sequence ID" value="NMP24822.1"/>
    <property type="molecule type" value="Genomic_DNA"/>
</dbReference>
<proteinExistence type="predicted"/>
<keyword evidence="1" id="KW-1133">Transmembrane helix</keyword>
<feature type="transmembrane region" description="Helical" evidence="1">
    <location>
        <begin position="20"/>
        <end position="44"/>
    </location>
</feature>
<feature type="transmembrane region" description="Helical" evidence="1">
    <location>
        <begin position="266"/>
        <end position="285"/>
    </location>
</feature>
<name>A0A7Y0L7N3_9FIRM</name>
<dbReference type="AlphaFoldDB" id="A0A7Y0L7N3"/>
<protein>
    <submittedName>
        <fullName evidence="2">Cytochrome B6</fullName>
    </submittedName>
</protein>
<evidence type="ECO:0000313" key="2">
    <source>
        <dbReference type="EMBL" id="NMP24822.1"/>
    </source>
</evidence>
<evidence type="ECO:0000256" key="1">
    <source>
        <dbReference type="SAM" id="Phobius"/>
    </source>
</evidence>